<feature type="compositionally biased region" description="Basic and acidic residues" evidence="1">
    <location>
        <begin position="60"/>
        <end position="69"/>
    </location>
</feature>
<comment type="caution">
    <text evidence="3">The sequence shown here is derived from an EMBL/GenBank/DDBJ whole genome shotgun (WGS) entry which is preliminary data.</text>
</comment>
<feature type="region of interest" description="Disordered" evidence="1">
    <location>
        <begin position="1"/>
        <end position="91"/>
    </location>
</feature>
<feature type="compositionally biased region" description="Polar residues" evidence="1">
    <location>
        <begin position="119"/>
        <end position="129"/>
    </location>
</feature>
<reference evidence="4 5" key="1">
    <citation type="submission" date="2018-07" db="EMBL/GenBank/DDBJ databases">
        <title>Genome sequencing of oomycete isolates from Chile give support for New Zealand origin for Phytophthora kernoviae and make available the first Nothophytophthora sp. genome.</title>
        <authorList>
            <person name="Studholme D.J."/>
            <person name="Sanfuentes E."/>
            <person name="Panda P."/>
            <person name="Hill R."/>
            <person name="Sambles C."/>
            <person name="Grant M."/>
            <person name="Williams N.M."/>
            <person name="Mcdougal R.L."/>
        </authorList>
    </citation>
    <scope>NUCLEOTIDE SEQUENCE [LARGE SCALE GENOMIC DNA]</scope>
    <source>
        <strain evidence="3">Chile6</strain>
        <strain evidence="2">Chile7</strain>
    </source>
</reference>
<feature type="region of interest" description="Disordered" evidence="1">
    <location>
        <begin position="117"/>
        <end position="156"/>
    </location>
</feature>
<evidence type="ECO:0000313" key="3">
    <source>
        <dbReference type="EMBL" id="RLN64118.1"/>
    </source>
</evidence>
<organism evidence="3 4">
    <name type="scientific">Phytophthora kernoviae</name>
    <dbReference type="NCBI Taxonomy" id="325452"/>
    <lineage>
        <taxon>Eukaryota</taxon>
        <taxon>Sar</taxon>
        <taxon>Stramenopiles</taxon>
        <taxon>Oomycota</taxon>
        <taxon>Peronosporomycetes</taxon>
        <taxon>Peronosporales</taxon>
        <taxon>Peronosporaceae</taxon>
        <taxon>Phytophthora</taxon>
    </lineage>
</organism>
<feature type="compositionally biased region" description="Acidic residues" evidence="1">
    <location>
        <begin position="49"/>
        <end position="59"/>
    </location>
</feature>
<dbReference type="Proteomes" id="UP000277300">
    <property type="component" value="Unassembled WGS sequence"/>
</dbReference>
<dbReference type="EMBL" id="MBAD02002551">
    <property type="protein sequence ID" value="RLN46683.1"/>
    <property type="molecule type" value="Genomic_DNA"/>
</dbReference>
<protein>
    <submittedName>
        <fullName evidence="3">Uncharacterized protein</fullName>
    </submittedName>
</protein>
<sequence length="620" mass="68528">MVATSKEDNGAVKPKRSGFALGGFLPKVSSYRNQKKTPSDPTANVLDHEAEEEPVDNDEHDNQELHDQPGELPDFPDERRSHDGVVPTPSAASVAAAALRRRGMSIEQTATSLYRRMSVRQNSAPEPSNTTKTSLTGSPSSSTPSPRSDPTLKARRGQCVATTFGTGTVLDVRLEDGFYVVQLVPNSIAYLREDTIIREIKSVVGERVKTRWGMATVEQYYVEDDMYNIALDWRWDDEHVWRMKATTKKFEKLHPRGTLIQNTKNLFFEGYSSLRESVGSKLNTSKSFTVNAKPDVVQADLGKAHTPFGVCTVLEVREVDKFFVVKTPCGATAYLNADSVRFLHRRTHFDDGDRVKTLYGLGHIVQFREEDEMYEVELDVPSPDDQAPKLFISDLNAETMLSPAPVTPMNTRLSSILNITRTSMMNASETMRRASVSGNLPTLPSNLPTLPASLPTLSSVKARVSTMATIKMAPKGKFHKEERVLTSFGSGFVVEARPQDKIYHVYLRRLKFSGYFHEASLAQFPYERVTHFVVDGRTVPAPSIPKNASEYKRRAVITAAIKSARQGNYFSPAVPEKPEEVKEEKLETPIDAMAAVEAATAVDTAAATAASVAVPVPVAE</sequence>
<gene>
    <name evidence="2" type="ORF">BBJ29_001402</name>
    <name evidence="3" type="ORF">BBP00_00003649</name>
</gene>
<evidence type="ECO:0000313" key="5">
    <source>
        <dbReference type="Proteomes" id="UP000284657"/>
    </source>
</evidence>
<dbReference type="OrthoDB" id="161565at2759"/>
<proteinExistence type="predicted"/>
<feature type="compositionally biased region" description="Low complexity" evidence="1">
    <location>
        <begin position="130"/>
        <end position="151"/>
    </location>
</feature>
<evidence type="ECO:0000313" key="2">
    <source>
        <dbReference type="EMBL" id="RLN46683.1"/>
    </source>
</evidence>
<dbReference type="AlphaFoldDB" id="A0A3F2RVQ6"/>
<dbReference type="EMBL" id="MBDO02000080">
    <property type="protein sequence ID" value="RLN64118.1"/>
    <property type="molecule type" value="Genomic_DNA"/>
</dbReference>
<feature type="compositionally biased region" description="Basic and acidic residues" evidence="1">
    <location>
        <begin position="1"/>
        <end position="10"/>
    </location>
</feature>
<dbReference type="Proteomes" id="UP000284657">
    <property type="component" value="Unassembled WGS sequence"/>
</dbReference>
<evidence type="ECO:0000313" key="4">
    <source>
        <dbReference type="Proteomes" id="UP000277300"/>
    </source>
</evidence>
<accession>A0A3F2RVQ6</accession>
<name>A0A3F2RVQ6_9STRA</name>
<evidence type="ECO:0000256" key="1">
    <source>
        <dbReference type="SAM" id="MobiDB-lite"/>
    </source>
</evidence>